<comment type="caution">
    <text evidence="1">The sequence shown here is derived from an EMBL/GenBank/DDBJ whole genome shotgun (WGS) entry which is preliminary data.</text>
</comment>
<protein>
    <submittedName>
        <fullName evidence="1">Uncharacterized protein</fullName>
    </submittedName>
</protein>
<dbReference type="AlphaFoldDB" id="X1F1W3"/>
<gene>
    <name evidence="1" type="ORF">S03H2_13761</name>
</gene>
<proteinExistence type="predicted"/>
<reference evidence="1" key="1">
    <citation type="journal article" date="2014" name="Front. Microbiol.">
        <title>High frequency of phylogenetically diverse reductive dehalogenase-homologous genes in deep subseafloor sedimentary metagenomes.</title>
        <authorList>
            <person name="Kawai M."/>
            <person name="Futagami T."/>
            <person name="Toyoda A."/>
            <person name="Takaki Y."/>
            <person name="Nishi S."/>
            <person name="Hori S."/>
            <person name="Arai W."/>
            <person name="Tsubouchi T."/>
            <person name="Morono Y."/>
            <person name="Uchiyama I."/>
            <person name="Ito T."/>
            <person name="Fujiyama A."/>
            <person name="Inagaki F."/>
            <person name="Takami H."/>
        </authorList>
    </citation>
    <scope>NUCLEOTIDE SEQUENCE</scope>
    <source>
        <strain evidence="1">Expedition CK06-06</strain>
    </source>
</reference>
<evidence type="ECO:0000313" key="1">
    <source>
        <dbReference type="EMBL" id="GAH39611.1"/>
    </source>
</evidence>
<organism evidence="1">
    <name type="scientific">marine sediment metagenome</name>
    <dbReference type="NCBI Taxonomy" id="412755"/>
    <lineage>
        <taxon>unclassified sequences</taxon>
        <taxon>metagenomes</taxon>
        <taxon>ecological metagenomes</taxon>
    </lineage>
</organism>
<sequence length="82" mass="9770">MVEVLLKKKVHEDQIELVDFIVLEDLPIVEEEMVNDKLEEKPLKKSLSKLLKKAKYNAKYLEEIVGVNKVKRNIHYRRYGLF</sequence>
<dbReference type="EMBL" id="BARU01006980">
    <property type="protein sequence ID" value="GAH39611.1"/>
    <property type="molecule type" value="Genomic_DNA"/>
</dbReference>
<name>X1F1W3_9ZZZZ</name>
<accession>X1F1W3</accession>